<dbReference type="CDD" id="cd07483">
    <property type="entry name" value="Peptidases_S8_Subtilisin_Novo-like"/>
    <property type="match status" value="1"/>
</dbReference>
<comment type="similarity">
    <text evidence="1 5 6">Belongs to the peptidase S8 family.</text>
</comment>
<dbReference type="InterPro" id="IPR015500">
    <property type="entry name" value="Peptidase_S8_subtilisin-rel"/>
</dbReference>
<dbReference type="Proteomes" id="UP000199448">
    <property type="component" value="Unassembled WGS sequence"/>
</dbReference>
<dbReference type="STRING" id="390640.SAMN04488034_101463"/>
<keyword evidence="3 5" id="KW-0378">Hydrolase</keyword>
<evidence type="ECO:0000313" key="10">
    <source>
        <dbReference type="Proteomes" id="UP000199448"/>
    </source>
</evidence>
<dbReference type="PANTHER" id="PTHR43399:SF4">
    <property type="entry name" value="CELL WALL-ASSOCIATED PROTEASE"/>
    <property type="match status" value="1"/>
</dbReference>
<feature type="active site" description="Charge relay system" evidence="5">
    <location>
        <position position="91"/>
    </location>
</feature>
<dbReference type="OrthoDB" id="9798386at2"/>
<evidence type="ECO:0000256" key="6">
    <source>
        <dbReference type="RuleBase" id="RU003355"/>
    </source>
</evidence>
<dbReference type="InterPro" id="IPR051048">
    <property type="entry name" value="Peptidase_S8/S53_subtilisin"/>
</dbReference>
<dbReference type="SUPFAM" id="SSF52743">
    <property type="entry name" value="Subtilisin-like"/>
    <property type="match status" value="1"/>
</dbReference>
<keyword evidence="10" id="KW-1185">Reference proteome</keyword>
<evidence type="ECO:0000256" key="5">
    <source>
        <dbReference type="PROSITE-ProRule" id="PRU01240"/>
    </source>
</evidence>
<dbReference type="PROSITE" id="PS51892">
    <property type="entry name" value="SUBTILASE"/>
    <property type="match status" value="1"/>
</dbReference>
<dbReference type="Pfam" id="PF00082">
    <property type="entry name" value="Peptidase_S8"/>
    <property type="match status" value="1"/>
</dbReference>
<feature type="signal peptide" evidence="7">
    <location>
        <begin position="1"/>
        <end position="27"/>
    </location>
</feature>
<protein>
    <submittedName>
        <fullName evidence="9">Subtilase family protein</fullName>
    </submittedName>
</protein>
<dbReference type="PROSITE" id="PS00138">
    <property type="entry name" value="SUBTILASE_SER"/>
    <property type="match status" value="1"/>
</dbReference>
<dbReference type="InterPro" id="IPR000209">
    <property type="entry name" value="Peptidase_S8/S53_dom"/>
</dbReference>
<accession>A0A1H5IL65</accession>
<evidence type="ECO:0000256" key="2">
    <source>
        <dbReference type="ARBA" id="ARBA00022670"/>
    </source>
</evidence>
<dbReference type="PANTHER" id="PTHR43399">
    <property type="entry name" value="SUBTILISIN-RELATED"/>
    <property type="match status" value="1"/>
</dbReference>
<dbReference type="PROSITE" id="PS00137">
    <property type="entry name" value="SUBTILASE_HIS"/>
    <property type="match status" value="1"/>
</dbReference>
<dbReference type="GO" id="GO:0006508">
    <property type="term" value="P:proteolysis"/>
    <property type="evidence" value="ECO:0007669"/>
    <property type="project" value="UniProtKB-KW"/>
</dbReference>
<dbReference type="InterPro" id="IPR022398">
    <property type="entry name" value="Peptidase_S8_His-AS"/>
</dbReference>
<evidence type="ECO:0000256" key="7">
    <source>
        <dbReference type="SAM" id="SignalP"/>
    </source>
</evidence>
<name>A0A1H5IL65_9FLAO</name>
<dbReference type="InterPro" id="IPR017308">
    <property type="entry name" value="Pept_S8_subtilisin_bacteroid"/>
</dbReference>
<reference evidence="9 10" key="1">
    <citation type="submission" date="2016-10" db="EMBL/GenBank/DDBJ databases">
        <authorList>
            <person name="de Groot N.N."/>
        </authorList>
    </citation>
    <scope>NUCLEOTIDE SEQUENCE [LARGE SCALE GENOMIC DNA]</scope>
    <source>
        <strain evidence="9 10">DSM 23553</strain>
    </source>
</reference>
<dbReference type="RefSeq" id="WP_093111322.1">
    <property type="nucleotide sequence ID" value="NZ_FNGG01000001.1"/>
</dbReference>
<proteinExistence type="inferred from homology"/>
<dbReference type="PIRSF" id="PIRSF037892">
    <property type="entry name" value="Subtilisin_rel_SRU_0565"/>
    <property type="match status" value="1"/>
</dbReference>
<dbReference type="AlphaFoldDB" id="A0A1H5IL65"/>
<evidence type="ECO:0000256" key="4">
    <source>
        <dbReference type="ARBA" id="ARBA00022825"/>
    </source>
</evidence>
<dbReference type="PROSITE" id="PS00136">
    <property type="entry name" value="SUBTILASE_ASP"/>
    <property type="match status" value="1"/>
</dbReference>
<evidence type="ECO:0000259" key="8">
    <source>
        <dbReference type="Pfam" id="PF00082"/>
    </source>
</evidence>
<dbReference type="GO" id="GO:0004252">
    <property type="term" value="F:serine-type endopeptidase activity"/>
    <property type="evidence" value="ECO:0007669"/>
    <property type="project" value="UniProtKB-UniRule"/>
</dbReference>
<gene>
    <name evidence="9" type="ORF">SAMN04488034_101463</name>
</gene>
<evidence type="ECO:0000256" key="3">
    <source>
        <dbReference type="ARBA" id="ARBA00022801"/>
    </source>
</evidence>
<feature type="active site" description="Charge relay system" evidence="5">
    <location>
        <position position="483"/>
    </location>
</feature>
<organism evidence="9 10">
    <name type="scientific">Salinimicrobium catena</name>
    <dbReference type="NCBI Taxonomy" id="390640"/>
    <lineage>
        <taxon>Bacteria</taxon>
        <taxon>Pseudomonadati</taxon>
        <taxon>Bacteroidota</taxon>
        <taxon>Flavobacteriia</taxon>
        <taxon>Flavobacteriales</taxon>
        <taxon>Flavobacteriaceae</taxon>
        <taxon>Salinimicrobium</taxon>
    </lineage>
</organism>
<feature type="domain" description="Peptidase S8/S53" evidence="8">
    <location>
        <begin position="82"/>
        <end position="514"/>
    </location>
</feature>
<dbReference type="Gene3D" id="3.40.50.200">
    <property type="entry name" value="Peptidase S8/S53 domain"/>
    <property type="match status" value="2"/>
</dbReference>
<dbReference type="InterPro" id="IPR023828">
    <property type="entry name" value="Peptidase_S8_Ser-AS"/>
</dbReference>
<evidence type="ECO:0000313" key="9">
    <source>
        <dbReference type="EMBL" id="SEE40969.1"/>
    </source>
</evidence>
<dbReference type="InterPro" id="IPR023827">
    <property type="entry name" value="Peptidase_S8_Asp-AS"/>
</dbReference>
<dbReference type="PROSITE" id="PS51257">
    <property type="entry name" value="PROKAR_LIPOPROTEIN"/>
    <property type="match status" value="1"/>
</dbReference>
<evidence type="ECO:0000256" key="1">
    <source>
        <dbReference type="ARBA" id="ARBA00011073"/>
    </source>
</evidence>
<keyword evidence="4 5" id="KW-0720">Serine protease</keyword>
<sequence>MKIPTFRPLLIAGLAITVAGCSSSAPAVVSTPIENIDTMPLKVTDLTETELKGWGGADLVSDTIPGMSVQKAYSEIIKNTKGKKVIVAVIDSGVDIEHEDLDGVIWTNEDEVPGNNKDDDNNGYVDDIHGWNFLGDAVKENMEYVRIYKKLKPKYNGIPASAVKPENKEEFDLYMSAKAEYEKEYNEALGLKNQYEGILQQLKMAHDAVSTKLGKEDYTLEELQAMKAETEEMKQYKGFLFQVMSNVEGNIPDAIAQLNEAIDYFSGRLDSHFNLELDGRAIVGDDVNDINDTNYGNNDVTGPTPDKEDIKHGTHVAGIIAAERNNNRGINGVAHNVEIMPIRAVPDGDEYDKDIALAIRYAVDNGASIINTSFGKYFSTHPEWVIDAIQYAEKNDVLVVNAAGNEGLDLDQKRVYPNDQTPEDPKEIANNVLTVGALNYTYGSNMIASFSNYGASNVDVFAPGTQIWSTTPNNEYEFMQGTSMAAPAVTGVAAVIRSLYPKLSARQVKKVIMDGGLSSSATVVLGGDPSNTKNFGQLSTSGKMANMYNALILADKLSR</sequence>
<dbReference type="EMBL" id="FNUG01000001">
    <property type="protein sequence ID" value="SEE40969.1"/>
    <property type="molecule type" value="Genomic_DNA"/>
</dbReference>
<feature type="chain" id="PRO_5011759966" evidence="7">
    <location>
        <begin position="28"/>
        <end position="559"/>
    </location>
</feature>
<dbReference type="InterPro" id="IPR036852">
    <property type="entry name" value="Peptidase_S8/S53_dom_sf"/>
</dbReference>
<dbReference type="PRINTS" id="PR00723">
    <property type="entry name" value="SUBTILISIN"/>
</dbReference>
<dbReference type="InterPro" id="IPR034080">
    <property type="entry name" value="Protease_P7-like_dom"/>
</dbReference>
<keyword evidence="2 5" id="KW-0645">Protease</keyword>
<keyword evidence="7" id="KW-0732">Signal</keyword>
<feature type="active site" description="Charge relay system" evidence="5">
    <location>
        <position position="312"/>
    </location>
</feature>